<proteinExistence type="predicted"/>
<protein>
    <submittedName>
        <fullName evidence="1">Uncharacterized protein</fullName>
    </submittedName>
</protein>
<dbReference type="AlphaFoldDB" id="X1G416"/>
<accession>X1G416</accession>
<reference evidence="1" key="1">
    <citation type="journal article" date="2014" name="Front. Microbiol.">
        <title>High frequency of phylogenetically diverse reductive dehalogenase-homologous genes in deep subseafloor sedimentary metagenomes.</title>
        <authorList>
            <person name="Kawai M."/>
            <person name="Futagami T."/>
            <person name="Toyoda A."/>
            <person name="Takaki Y."/>
            <person name="Nishi S."/>
            <person name="Hori S."/>
            <person name="Arai W."/>
            <person name="Tsubouchi T."/>
            <person name="Morono Y."/>
            <person name="Uchiyama I."/>
            <person name="Ito T."/>
            <person name="Fujiyama A."/>
            <person name="Inagaki F."/>
            <person name="Takami H."/>
        </authorList>
    </citation>
    <scope>NUCLEOTIDE SEQUENCE</scope>
    <source>
        <strain evidence="1">Expedition CK06-06</strain>
    </source>
</reference>
<gene>
    <name evidence="1" type="ORF">S03H2_33949</name>
</gene>
<feature type="non-terminal residue" evidence="1">
    <location>
        <position position="1"/>
    </location>
</feature>
<dbReference type="EMBL" id="BARU01020696">
    <property type="protein sequence ID" value="GAH51957.1"/>
    <property type="molecule type" value="Genomic_DNA"/>
</dbReference>
<sequence>CHYHDYVYRPWWEKIKPHIEKMREMRLRY</sequence>
<evidence type="ECO:0000313" key="1">
    <source>
        <dbReference type="EMBL" id="GAH51957.1"/>
    </source>
</evidence>
<comment type="caution">
    <text evidence="1">The sequence shown here is derived from an EMBL/GenBank/DDBJ whole genome shotgun (WGS) entry which is preliminary data.</text>
</comment>
<organism evidence="1">
    <name type="scientific">marine sediment metagenome</name>
    <dbReference type="NCBI Taxonomy" id="412755"/>
    <lineage>
        <taxon>unclassified sequences</taxon>
        <taxon>metagenomes</taxon>
        <taxon>ecological metagenomes</taxon>
    </lineage>
</organism>
<name>X1G416_9ZZZZ</name>